<evidence type="ECO:0000259" key="4">
    <source>
        <dbReference type="PROSITE" id="PS50977"/>
    </source>
</evidence>
<dbReference type="InterPro" id="IPR036271">
    <property type="entry name" value="Tet_transcr_reg_TetR-rel_C_sf"/>
</dbReference>
<dbReference type="SUPFAM" id="SSF48498">
    <property type="entry name" value="Tetracyclin repressor-like, C-terminal domain"/>
    <property type="match status" value="1"/>
</dbReference>
<organism evidence="5">
    <name type="scientific">bioreactor metagenome</name>
    <dbReference type="NCBI Taxonomy" id="1076179"/>
    <lineage>
        <taxon>unclassified sequences</taxon>
        <taxon>metagenomes</taxon>
        <taxon>ecological metagenomes</taxon>
    </lineage>
</organism>
<comment type="caution">
    <text evidence="5">The sequence shown here is derived from an EMBL/GenBank/DDBJ whole genome shotgun (WGS) entry which is preliminary data.</text>
</comment>
<protein>
    <recommendedName>
        <fullName evidence="4">HTH tetR-type domain-containing protein</fullName>
    </recommendedName>
</protein>
<dbReference type="Gene3D" id="1.10.357.10">
    <property type="entry name" value="Tetracycline Repressor, domain 2"/>
    <property type="match status" value="1"/>
</dbReference>
<dbReference type="InterPro" id="IPR011075">
    <property type="entry name" value="TetR_C"/>
</dbReference>
<dbReference type="PROSITE" id="PS01081">
    <property type="entry name" value="HTH_TETR_1"/>
    <property type="match status" value="1"/>
</dbReference>
<dbReference type="PANTHER" id="PTHR47506">
    <property type="entry name" value="TRANSCRIPTIONAL REGULATORY PROTEIN"/>
    <property type="match status" value="1"/>
</dbReference>
<dbReference type="Pfam" id="PF16925">
    <property type="entry name" value="TetR_C_13"/>
    <property type="match status" value="1"/>
</dbReference>
<dbReference type="SUPFAM" id="SSF46689">
    <property type="entry name" value="Homeodomain-like"/>
    <property type="match status" value="1"/>
</dbReference>
<name>A0A644TMA7_9ZZZZ</name>
<dbReference type="PANTHER" id="PTHR47506:SF1">
    <property type="entry name" value="HTH-TYPE TRANSCRIPTIONAL REGULATOR YJDC"/>
    <property type="match status" value="1"/>
</dbReference>
<accession>A0A644TMA7</accession>
<evidence type="ECO:0000256" key="3">
    <source>
        <dbReference type="ARBA" id="ARBA00023163"/>
    </source>
</evidence>
<keyword evidence="1" id="KW-0805">Transcription regulation</keyword>
<keyword evidence="3" id="KW-0804">Transcription</keyword>
<reference evidence="5" key="1">
    <citation type="submission" date="2019-08" db="EMBL/GenBank/DDBJ databases">
        <authorList>
            <person name="Kucharzyk K."/>
            <person name="Murdoch R.W."/>
            <person name="Higgins S."/>
            <person name="Loffler F."/>
        </authorList>
    </citation>
    <scope>NUCLEOTIDE SEQUENCE</scope>
</reference>
<dbReference type="AlphaFoldDB" id="A0A644TMA7"/>
<feature type="domain" description="HTH tetR-type" evidence="4">
    <location>
        <begin position="24"/>
        <end position="84"/>
    </location>
</feature>
<gene>
    <name evidence="5" type="ORF">SDC9_13818</name>
</gene>
<keyword evidence="2" id="KW-0238">DNA-binding</keyword>
<dbReference type="InterPro" id="IPR023772">
    <property type="entry name" value="DNA-bd_HTH_TetR-type_CS"/>
</dbReference>
<dbReference type="InterPro" id="IPR009057">
    <property type="entry name" value="Homeodomain-like_sf"/>
</dbReference>
<dbReference type="EMBL" id="VSSQ01000040">
    <property type="protein sequence ID" value="MPL68105.1"/>
    <property type="molecule type" value="Genomic_DNA"/>
</dbReference>
<proteinExistence type="predicted"/>
<dbReference type="PROSITE" id="PS50977">
    <property type="entry name" value="HTH_TETR_2"/>
    <property type="match status" value="1"/>
</dbReference>
<dbReference type="GO" id="GO:0003677">
    <property type="term" value="F:DNA binding"/>
    <property type="evidence" value="ECO:0007669"/>
    <property type="project" value="UniProtKB-KW"/>
</dbReference>
<dbReference type="PRINTS" id="PR00455">
    <property type="entry name" value="HTHTETR"/>
</dbReference>
<evidence type="ECO:0000256" key="1">
    <source>
        <dbReference type="ARBA" id="ARBA00023015"/>
    </source>
</evidence>
<sequence length="218" mass="24619">MTGFHNFDIITTYRPVGLLEGDLKLTKDKIIIAALRLFLLNGYKNVSLVDVASEVGITKGGIYHYFDSKEVLLHAAVHHLFERFEAKYVMLFGGTKNLLETLHAVMIDREMEVYIEQLLAIKQGGYRDNHASLALEVMDSFPGFQERLGHSHLQLLQAIEEKVKTAQEKGEIKGELDAYTLAIIILSIMSGQNVLGADFQTVDIRQKVLDSLWMLIRV</sequence>
<evidence type="ECO:0000256" key="2">
    <source>
        <dbReference type="ARBA" id="ARBA00023125"/>
    </source>
</evidence>
<dbReference type="Pfam" id="PF00440">
    <property type="entry name" value="TetR_N"/>
    <property type="match status" value="1"/>
</dbReference>
<evidence type="ECO:0000313" key="5">
    <source>
        <dbReference type="EMBL" id="MPL68105.1"/>
    </source>
</evidence>
<dbReference type="InterPro" id="IPR001647">
    <property type="entry name" value="HTH_TetR"/>
</dbReference>